<feature type="transmembrane region" description="Helical" evidence="2">
    <location>
        <begin position="178"/>
        <end position="203"/>
    </location>
</feature>
<gene>
    <name evidence="3" type="ORF">FA14DRAFT_193166</name>
</gene>
<keyword evidence="2" id="KW-1133">Transmembrane helix</keyword>
<accession>A0A316V2I1</accession>
<dbReference type="AlphaFoldDB" id="A0A316V2I1"/>
<evidence type="ECO:0008006" key="5">
    <source>
        <dbReference type="Google" id="ProtNLM"/>
    </source>
</evidence>
<feature type="compositionally biased region" description="Low complexity" evidence="1">
    <location>
        <begin position="356"/>
        <end position="377"/>
    </location>
</feature>
<keyword evidence="2" id="KW-0812">Transmembrane</keyword>
<protein>
    <recommendedName>
        <fullName evidence="5">Mid2 domain-containing protein</fullName>
    </recommendedName>
</protein>
<feature type="compositionally biased region" description="Polar residues" evidence="1">
    <location>
        <begin position="298"/>
        <end position="335"/>
    </location>
</feature>
<keyword evidence="2" id="KW-0472">Membrane</keyword>
<name>A0A316V2I1_9BASI</name>
<proteinExistence type="predicted"/>
<feature type="compositionally biased region" description="Basic and acidic residues" evidence="1">
    <location>
        <begin position="342"/>
        <end position="355"/>
    </location>
</feature>
<feature type="compositionally biased region" description="Polar residues" evidence="1">
    <location>
        <begin position="424"/>
        <end position="434"/>
    </location>
</feature>
<feature type="region of interest" description="Disordered" evidence="1">
    <location>
        <begin position="424"/>
        <end position="458"/>
    </location>
</feature>
<dbReference type="EMBL" id="KZ819618">
    <property type="protein sequence ID" value="PWN31208.1"/>
    <property type="molecule type" value="Genomic_DNA"/>
</dbReference>
<evidence type="ECO:0000313" key="3">
    <source>
        <dbReference type="EMBL" id="PWN31208.1"/>
    </source>
</evidence>
<dbReference type="RefSeq" id="XP_025351510.1">
    <property type="nucleotide sequence ID" value="XM_025501983.1"/>
</dbReference>
<feature type="region of interest" description="Disordered" evidence="1">
    <location>
        <begin position="270"/>
        <end position="410"/>
    </location>
</feature>
<dbReference type="GeneID" id="37023764"/>
<feature type="compositionally biased region" description="Gly residues" evidence="1">
    <location>
        <begin position="41"/>
        <end position="95"/>
    </location>
</feature>
<evidence type="ECO:0000256" key="2">
    <source>
        <dbReference type="SAM" id="Phobius"/>
    </source>
</evidence>
<sequence length="458" mass="46498">MPLAQPTPRPIVPREIIEAVAERRQLLDSIFGGDSTTANSGGSGSGGSSGGGSSGGSSGGGSTGGGSSDNGSGSSNGGSSSNGGGSTANGGGGSTSNGQSSSTTSQQSSTSSPSSTREQVTSFTSSRSSTVVQQTTSNGVVTSVTVVTNAPDVVYSTASVGAETSRPTSSGSSTNGGLIGGVVGGVVGGLALLTLLVLGIIVWRRRRSRTGHGWLLCFGRRPDTKNDLDVDWPTFDPTAGAAGVGGTMGTNGRRKGQGYNGGTLPNVDDEGSYHQGYNGDYGSYNHGEDEMRDMGNAYPNSAPSFGSPTSDNQHYAQQSQQWHMGPMTSFSNGAHSSAPDYSHLDAPEVREERARQQAQEQAMAAAAAAAASHHSGGSPPPTGHGLSRYGSPVGSASPPPNEGRPLSGAMNEHRFSQGTAQMLSDNNFFLSSPQFEDDNGTVLNENQRHGLHLHNPDA</sequence>
<dbReference type="OrthoDB" id="3366405at2759"/>
<evidence type="ECO:0000256" key="1">
    <source>
        <dbReference type="SAM" id="MobiDB-lite"/>
    </source>
</evidence>
<dbReference type="STRING" id="1280837.A0A316V2I1"/>
<feature type="region of interest" description="Disordered" evidence="1">
    <location>
        <begin position="31"/>
        <end position="136"/>
    </location>
</feature>
<dbReference type="InParanoid" id="A0A316V2I1"/>
<dbReference type="Proteomes" id="UP000245771">
    <property type="component" value="Unassembled WGS sequence"/>
</dbReference>
<keyword evidence="4" id="KW-1185">Reference proteome</keyword>
<evidence type="ECO:0000313" key="4">
    <source>
        <dbReference type="Proteomes" id="UP000245771"/>
    </source>
</evidence>
<reference evidence="3 4" key="1">
    <citation type="journal article" date="2018" name="Mol. Biol. Evol.">
        <title>Broad Genomic Sampling Reveals a Smut Pathogenic Ancestry of the Fungal Clade Ustilaginomycotina.</title>
        <authorList>
            <person name="Kijpornyongpan T."/>
            <person name="Mondo S.J."/>
            <person name="Barry K."/>
            <person name="Sandor L."/>
            <person name="Lee J."/>
            <person name="Lipzen A."/>
            <person name="Pangilinan J."/>
            <person name="LaButti K."/>
            <person name="Hainaut M."/>
            <person name="Henrissat B."/>
            <person name="Grigoriev I.V."/>
            <person name="Spatafora J.W."/>
            <person name="Aime M.C."/>
        </authorList>
    </citation>
    <scope>NUCLEOTIDE SEQUENCE [LARGE SCALE GENOMIC DNA]</scope>
    <source>
        <strain evidence="3 4">MCA 3882</strain>
    </source>
</reference>
<organism evidence="3 4">
    <name type="scientific">Meira miltonrushii</name>
    <dbReference type="NCBI Taxonomy" id="1280837"/>
    <lineage>
        <taxon>Eukaryota</taxon>
        <taxon>Fungi</taxon>
        <taxon>Dikarya</taxon>
        <taxon>Basidiomycota</taxon>
        <taxon>Ustilaginomycotina</taxon>
        <taxon>Exobasidiomycetes</taxon>
        <taxon>Exobasidiales</taxon>
        <taxon>Brachybasidiaceae</taxon>
        <taxon>Meira</taxon>
    </lineage>
</organism>
<feature type="compositionally biased region" description="Low complexity" evidence="1">
    <location>
        <begin position="96"/>
        <end position="136"/>
    </location>
</feature>